<name>A0A0D3KWG6_EMIH1</name>
<dbReference type="EnsemblProtists" id="EOD40101">
    <property type="protein sequence ID" value="EOD40101"/>
    <property type="gene ID" value="EMIHUDRAFT_312886"/>
</dbReference>
<dbReference type="KEGG" id="ehx:EMIHUDRAFT_314881"/>
<sequence length="61" mass="6702">MPLGKEAQVVDLLSQLNPPAQGQRQSAKGQQQAAYVYFEAPRKQASPLQALLMPAAKRPRE</sequence>
<reference evidence="2" key="1">
    <citation type="journal article" date="2013" name="Nature">
        <title>Pan genome of the phytoplankton Emiliania underpins its global distribution.</title>
        <authorList>
            <person name="Read B.A."/>
            <person name="Kegel J."/>
            <person name="Klute M.J."/>
            <person name="Kuo A."/>
            <person name="Lefebvre S.C."/>
            <person name="Maumus F."/>
            <person name="Mayer C."/>
            <person name="Miller J."/>
            <person name="Monier A."/>
            <person name="Salamov A."/>
            <person name="Young J."/>
            <person name="Aguilar M."/>
            <person name="Claverie J.M."/>
            <person name="Frickenhaus S."/>
            <person name="Gonzalez K."/>
            <person name="Herman E.K."/>
            <person name="Lin Y.C."/>
            <person name="Napier J."/>
            <person name="Ogata H."/>
            <person name="Sarno A.F."/>
            <person name="Shmutz J."/>
            <person name="Schroeder D."/>
            <person name="de Vargas C."/>
            <person name="Verret F."/>
            <person name="von Dassow P."/>
            <person name="Valentin K."/>
            <person name="Van de Peer Y."/>
            <person name="Wheeler G."/>
            <person name="Dacks J.B."/>
            <person name="Delwiche C.F."/>
            <person name="Dyhrman S.T."/>
            <person name="Glockner G."/>
            <person name="John U."/>
            <person name="Richards T."/>
            <person name="Worden A.Z."/>
            <person name="Zhang X."/>
            <person name="Grigoriev I.V."/>
            <person name="Allen A.E."/>
            <person name="Bidle K."/>
            <person name="Borodovsky M."/>
            <person name="Bowler C."/>
            <person name="Brownlee C."/>
            <person name="Cock J.M."/>
            <person name="Elias M."/>
            <person name="Gladyshev V.N."/>
            <person name="Groth M."/>
            <person name="Guda C."/>
            <person name="Hadaegh A."/>
            <person name="Iglesias-Rodriguez M.D."/>
            <person name="Jenkins J."/>
            <person name="Jones B.M."/>
            <person name="Lawson T."/>
            <person name="Leese F."/>
            <person name="Lindquist E."/>
            <person name="Lobanov A."/>
            <person name="Lomsadze A."/>
            <person name="Malik S.B."/>
            <person name="Marsh M.E."/>
            <person name="Mackinder L."/>
            <person name="Mock T."/>
            <person name="Mueller-Roeber B."/>
            <person name="Pagarete A."/>
            <person name="Parker M."/>
            <person name="Probert I."/>
            <person name="Quesneville H."/>
            <person name="Raines C."/>
            <person name="Rensing S.A."/>
            <person name="Riano-Pachon D.M."/>
            <person name="Richier S."/>
            <person name="Rokitta S."/>
            <person name="Shiraiwa Y."/>
            <person name="Soanes D.M."/>
            <person name="van der Giezen M."/>
            <person name="Wahlund T.M."/>
            <person name="Williams B."/>
            <person name="Wilson W."/>
            <person name="Wolfe G."/>
            <person name="Wurch L.L."/>
        </authorList>
    </citation>
    <scope>NUCLEOTIDE SEQUENCE</scope>
</reference>
<dbReference type="RefSeq" id="XP_005792530.1">
    <property type="nucleotide sequence ID" value="XM_005792473.1"/>
</dbReference>
<protein>
    <submittedName>
        <fullName evidence="1">Uncharacterized protein</fullName>
    </submittedName>
</protein>
<dbReference type="HOGENOM" id="CLU_2927430_0_0_1"/>
<dbReference type="KEGG" id="ehx:EMIHUDRAFT_312886"/>
<dbReference type="GeneID" id="17273785"/>
<dbReference type="RefSeq" id="XP_005780668.1">
    <property type="nucleotide sequence ID" value="XM_005780611.1"/>
</dbReference>
<keyword evidence="2" id="KW-1185">Reference proteome</keyword>
<dbReference type="PaxDb" id="2903-EOD28239"/>
<proteinExistence type="predicted"/>
<evidence type="ECO:0000313" key="2">
    <source>
        <dbReference type="Proteomes" id="UP000013827"/>
    </source>
</evidence>
<reference evidence="1" key="2">
    <citation type="submission" date="2024-10" db="UniProtKB">
        <authorList>
            <consortium name="EnsemblProtists"/>
        </authorList>
    </citation>
    <scope>IDENTIFICATION</scope>
</reference>
<organism evidence="1 2">
    <name type="scientific">Emiliania huxleyi (strain CCMP1516)</name>
    <dbReference type="NCBI Taxonomy" id="280463"/>
    <lineage>
        <taxon>Eukaryota</taxon>
        <taxon>Haptista</taxon>
        <taxon>Haptophyta</taxon>
        <taxon>Prymnesiophyceae</taxon>
        <taxon>Isochrysidales</taxon>
        <taxon>Noelaerhabdaceae</taxon>
        <taxon>Emiliania</taxon>
    </lineage>
</organism>
<dbReference type="GeneID" id="17285370"/>
<dbReference type="EnsemblProtists" id="EOD28239">
    <property type="protein sequence ID" value="EOD28239"/>
    <property type="gene ID" value="EMIHUDRAFT_314881"/>
</dbReference>
<dbReference type="AlphaFoldDB" id="A0A0D3KWG6"/>
<evidence type="ECO:0000313" key="1">
    <source>
        <dbReference type="EnsemblProtists" id="EOD40101"/>
    </source>
</evidence>
<accession>A0A0D3KWG6</accession>
<dbReference type="Proteomes" id="UP000013827">
    <property type="component" value="Unassembled WGS sequence"/>
</dbReference>